<dbReference type="OrthoDB" id="9810320at2"/>
<evidence type="ECO:0000256" key="10">
    <source>
        <dbReference type="HAMAP-Rule" id="MF_01615"/>
    </source>
</evidence>
<dbReference type="NCBIfam" id="TIGR03800">
    <property type="entry name" value="PLP_synth_Pdx2"/>
    <property type="match status" value="1"/>
</dbReference>
<comment type="caution">
    <text evidence="14">The sequence shown here is derived from an EMBL/GenBank/DDBJ whole genome shotgun (WGS) entry which is preliminary data.</text>
</comment>
<evidence type="ECO:0000256" key="3">
    <source>
        <dbReference type="ARBA" id="ARBA00022898"/>
    </source>
</evidence>
<dbReference type="PANTHER" id="PTHR31559:SF0">
    <property type="entry name" value="PYRIDOXAL 5'-PHOSPHATE SYNTHASE SUBUNIT SNO1-RELATED"/>
    <property type="match status" value="1"/>
</dbReference>
<dbReference type="CDD" id="cd01749">
    <property type="entry name" value="GATase1_PB"/>
    <property type="match status" value="1"/>
</dbReference>
<evidence type="ECO:0000256" key="13">
    <source>
        <dbReference type="SAM" id="MobiDB-lite"/>
    </source>
</evidence>
<evidence type="ECO:0000256" key="12">
    <source>
        <dbReference type="PIRSR" id="PIRSR005639-2"/>
    </source>
</evidence>
<name>A0A444PUY4_9MICO</name>
<feature type="region of interest" description="Disordered" evidence="13">
    <location>
        <begin position="1"/>
        <end position="28"/>
    </location>
</feature>
<dbReference type="FunFam" id="3.40.50.880:FF:000010">
    <property type="entry name" value="uncharacterized protein LOC100176842 isoform X2"/>
    <property type="match status" value="1"/>
</dbReference>
<evidence type="ECO:0000313" key="14">
    <source>
        <dbReference type="EMBL" id="RWZ51686.1"/>
    </source>
</evidence>
<reference evidence="14 15" key="1">
    <citation type="submission" date="2018-12" db="EMBL/GenBank/DDBJ databases">
        <authorList>
            <person name="Li F."/>
        </authorList>
    </citation>
    <scope>NUCLEOTIDE SEQUENCE [LARGE SCALE GENOMIC DNA]</scope>
    <source>
        <strain evidence="14 15">11W25H-1</strain>
    </source>
</reference>
<dbReference type="GO" id="GO:0042823">
    <property type="term" value="P:pyridoxal phosphate biosynthetic process"/>
    <property type="evidence" value="ECO:0007669"/>
    <property type="project" value="UniProtKB-UniRule"/>
</dbReference>
<dbReference type="HAMAP" id="MF_01615">
    <property type="entry name" value="PdxT"/>
    <property type="match status" value="1"/>
</dbReference>
<evidence type="ECO:0000256" key="6">
    <source>
        <dbReference type="ARBA" id="ARBA00047992"/>
    </source>
</evidence>
<evidence type="ECO:0000256" key="1">
    <source>
        <dbReference type="ARBA" id="ARBA00008345"/>
    </source>
</evidence>
<dbReference type="GO" id="GO:0005829">
    <property type="term" value="C:cytosol"/>
    <property type="evidence" value="ECO:0007669"/>
    <property type="project" value="TreeGrafter"/>
</dbReference>
<dbReference type="UniPathway" id="UPA00245"/>
<feature type="compositionally biased region" description="Polar residues" evidence="13">
    <location>
        <begin position="11"/>
        <end position="28"/>
    </location>
</feature>
<keyword evidence="4 10" id="KW-0315">Glutamine amidotransferase</keyword>
<keyword evidence="5 10" id="KW-0456">Lyase</keyword>
<evidence type="ECO:0000256" key="2">
    <source>
        <dbReference type="ARBA" id="ARBA00022801"/>
    </source>
</evidence>
<dbReference type="AlphaFoldDB" id="A0A444PUY4"/>
<evidence type="ECO:0000256" key="9">
    <source>
        <dbReference type="ARBA" id="ARBA00064749"/>
    </source>
</evidence>
<evidence type="ECO:0000256" key="7">
    <source>
        <dbReference type="ARBA" id="ARBA00049534"/>
    </source>
</evidence>
<keyword evidence="15" id="KW-1185">Reference proteome</keyword>
<dbReference type="Pfam" id="PF01174">
    <property type="entry name" value="SNO"/>
    <property type="match status" value="1"/>
</dbReference>
<comment type="similarity">
    <text evidence="1 10">Belongs to the glutaminase PdxT/SNO family.</text>
</comment>
<dbReference type="PROSITE" id="PS51130">
    <property type="entry name" value="PDXT_SNO_2"/>
    <property type="match status" value="1"/>
</dbReference>
<comment type="pathway">
    <text evidence="10">Cofactor biosynthesis; pyridoxal 5'-phosphate biosynthesis.</text>
</comment>
<sequence>MPRVGSGRPWSASTSRTFRLRTGSPSVAGSGSPLRVGVLALQGDVREHVRVLTGLGAEATPVRRASELTGVDGLVIPGGESTVIDKLSRGFGLAEPIRDARRRGMPMFGTCAGLILLADRIVDGISGQETFGGLDVTVRRNAFGSQLDSFETDLDVPVVGPEPVHAVFIRAPLVAETGPGATPLAALGDGTVVAVEQGAVMGTSFHPEVTGESRFHRYFLEKVADAAG</sequence>
<dbReference type="GO" id="GO:0004359">
    <property type="term" value="F:glutaminase activity"/>
    <property type="evidence" value="ECO:0007669"/>
    <property type="project" value="UniProtKB-UniRule"/>
</dbReference>
<feature type="binding site" evidence="10 12">
    <location>
        <begin position="169"/>
        <end position="170"/>
    </location>
    <ligand>
        <name>L-glutamine</name>
        <dbReference type="ChEBI" id="CHEBI:58359"/>
    </ligand>
</feature>
<evidence type="ECO:0000256" key="5">
    <source>
        <dbReference type="ARBA" id="ARBA00023239"/>
    </source>
</evidence>
<dbReference type="PIRSF" id="PIRSF005639">
    <property type="entry name" value="Glut_amidoT_SNO"/>
    <property type="match status" value="1"/>
</dbReference>
<dbReference type="GO" id="GO:0036381">
    <property type="term" value="F:pyridoxal 5'-phosphate synthase (glutamine hydrolysing) activity"/>
    <property type="evidence" value="ECO:0007669"/>
    <property type="project" value="UniProtKB-UniRule"/>
</dbReference>
<proteinExistence type="inferred from homology"/>
<comment type="catalytic activity">
    <reaction evidence="6 10">
        <text>aldehydo-D-ribose 5-phosphate + D-glyceraldehyde 3-phosphate + L-glutamine = pyridoxal 5'-phosphate + L-glutamate + phosphate + 3 H2O + H(+)</text>
        <dbReference type="Rhea" id="RHEA:31507"/>
        <dbReference type="ChEBI" id="CHEBI:15377"/>
        <dbReference type="ChEBI" id="CHEBI:15378"/>
        <dbReference type="ChEBI" id="CHEBI:29985"/>
        <dbReference type="ChEBI" id="CHEBI:43474"/>
        <dbReference type="ChEBI" id="CHEBI:58273"/>
        <dbReference type="ChEBI" id="CHEBI:58359"/>
        <dbReference type="ChEBI" id="CHEBI:59776"/>
        <dbReference type="ChEBI" id="CHEBI:597326"/>
        <dbReference type="EC" id="4.3.3.6"/>
    </reaction>
</comment>
<protein>
    <recommendedName>
        <fullName evidence="10">Pyridoxal 5'-phosphate synthase subunit PdxT</fullName>
        <ecNumber evidence="10">4.3.3.6</ecNumber>
    </recommendedName>
    <alternativeName>
        <fullName evidence="10">Pdx2</fullName>
    </alternativeName>
    <alternativeName>
        <fullName evidence="10">Pyridoxal 5'-phosphate synthase glutaminase subunit</fullName>
        <ecNumber evidence="10">3.5.1.2</ecNumber>
    </alternativeName>
</protein>
<evidence type="ECO:0000313" key="15">
    <source>
        <dbReference type="Proteomes" id="UP000288547"/>
    </source>
</evidence>
<comment type="subunit">
    <text evidence="9 10">In the presence of PdxS, forms a dodecamer of heterodimers. Only shows activity in the heterodimer.</text>
</comment>
<dbReference type="EMBL" id="RZNB01000002">
    <property type="protein sequence ID" value="RWZ51686.1"/>
    <property type="molecule type" value="Genomic_DNA"/>
</dbReference>
<feature type="active site" description="Charge relay system" evidence="10 11">
    <location>
        <position position="208"/>
    </location>
</feature>
<dbReference type="Gene3D" id="3.40.50.880">
    <property type="match status" value="1"/>
</dbReference>
<dbReference type="InterPro" id="IPR021196">
    <property type="entry name" value="PdxT/SNO_CS"/>
</dbReference>
<comment type="function">
    <text evidence="8 10">Catalyzes the hydrolysis of glutamine to glutamate and ammonia as part of the biosynthesis of pyridoxal 5'-phosphate. The resulting ammonia molecule is channeled to the active site of PdxS.</text>
</comment>
<dbReference type="PANTHER" id="PTHR31559">
    <property type="entry name" value="PYRIDOXAL 5'-PHOSPHATE SYNTHASE SUBUNIT SNO"/>
    <property type="match status" value="1"/>
</dbReference>
<dbReference type="Proteomes" id="UP000288547">
    <property type="component" value="Unassembled WGS sequence"/>
</dbReference>
<dbReference type="GO" id="GO:0008614">
    <property type="term" value="P:pyridoxine metabolic process"/>
    <property type="evidence" value="ECO:0007669"/>
    <property type="project" value="TreeGrafter"/>
</dbReference>
<gene>
    <name evidence="10 14" type="primary">pdxT</name>
    <name evidence="14" type="ORF">ELQ90_06205</name>
</gene>
<organism evidence="14 15">
    <name type="scientific">Labedella phragmitis</name>
    <dbReference type="NCBI Taxonomy" id="2498849"/>
    <lineage>
        <taxon>Bacteria</taxon>
        <taxon>Bacillati</taxon>
        <taxon>Actinomycetota</taxon>
        <taxon>Actinomycetes</taxon>
        <taxon>Micrococcales</taxon>
        <taxon>Microbacteriaceae</taxon>
        <taxon>Labedella</taxon>
    </lineage>
</organism>
<keyword evidence="2 10" id="KW-0378">Hydrolase</keyword>
<dbReference type="GO" id="GO:1903600">
    <property type="term" value="C:glutaminase complex"/>
    <property type="evidence" value="ECO:0007669"/>
    <property type="project" value="TreeGrafter"/>
</dbReference>
<dbReference type="SUPFAM" id="SSF52317">
    <property type="entry name" value="Class I glutamine amidotransferase-like"/>
    <property type="match status" value="1"/>
</dbReference>
<feature type="active site" description="Nucleophile" evidence="10 11">
    <location>
        <position position="111"/>
    </location>
</feature>
<comment type="catalytic activity">
    <reaction evidence="7 10">
        <text>L-glutamine + H2O = L-glutamate + NH4(+)</text>
        <dbReference type="Rhea" id="RHEA:15889"/>
        <dbReference type="ChEBI" id="CHEBI:15377"/>
        <dbReference type="ChEBI" id="CHEBI:28938"/>
        <dbReference type="ChEBI" id="CHEBI:29985"/>
        <dbReference type="ChEBI" id="CHEBI:58359"/>
        <dbReference type="EC" id="3.5.1.2"/>
    </reaction>
</comment>
<dbReference type="EC" id="4.3.3.6" evidence="10"/>
<dbReference type="InterPro" id="IPR029062">
    <property type="entry name" value="Class_I_gatase-like"/>
</dbReference>
<dbReference type="PROSITE" id="PS01236">
    <property type="entry name" value="PDXT_SNO_1"/>
    <property type="match status" value="1"/>
</dbReference>
<dbReference type="GO" id="GO:0006543">
    <property type="term" value="P:L-glutamine catabolic process"/>
    <property type="evidence" value="ECO:0007669"/>
    <property type="project" value="UniProtKB-UniRule"/>
</dbReference>
<feature type="binding site" evidence="10 12">
    <location>
        <begin position="79"/>
        <end position="81"/>
    </location>
    <ligand>
        <name>L-glutamine</name>
        <dbReference type="ChEBI" id="CHEBI:58359"/>
    </ligand>
</feature>
<evidence type="ECO:0000256" key="11">
    <source>
        <dbReference type="PIRSR" id="PIRSR005639-1"/>
    </source>
</evidence>
<evidence type="ECO:0000256" key="4">
    <source>
        <dbReference type="ARBA" id="ARBA00022962"/>
    </source>
</evidence>
<evidence type="ECO:0000256" key="8">
    <source>
        <dbReference type="ARBA" id="ARBA00054599"/>
    </source>
</evidence>
<accession>A0A444PUY4</accession>
<dbReference type="InterPro" id="IPR002161">
    <property type="entry name" value="PdxT/SNO"/>
</dbReference>
<feature type="binding site" evidence="10 12">
    <location>
        <position position="140"/>
    </location>
    <ligand>
        <name>L-glutamine</name>
        <dbReference type="ChEBI" id="CHEBI:58359"/>
    </ligand>
</feature>
<dbReference type="PROSITE" id="PS51273">
    <property type="entry name" value="GATASE_TYPE_1"/>
    <property type="match status" value="1"/>
</dbReference>
<dbReference type="EC" id="3.5.1.2" evidence="10"/>
<feature type="active site" description="Charge relay system" evidence="10 11">
    <location>
        <position position="206"/>
    </location>
</feature>
<keyword evidence="3 10" id="KW-0663">Pyridoxal phosphate</keyword>